<sequence length="53" mass="6514">MYFHTPESLQAEIEYRQERLKRDFQRPGWFLRRAPKPEATALELRVIRSRHAM</sequence>
<evidence type="ECO:0000313" key="2">
    <source>
        <dbReference type="Proteomes" id="UP000295388"/>
    </source>
</evidence>
<dbReference type="EMBL" id="SNWQ01000019">
    <property type="protein sequence ID" value="TDO43103.1"/>
    <property type="molecule type" value="Genomic_DNA"/>
</dbReference>
<comment type="caution">
    <text evidence="1">The sequence shown here is derived from an EMBL/GenBank/DDBJ whole genome shotgun (WGS) entry which is preliminary data.</text>
</comment>
<evidence type="ECO:0000313" key="1">
    <source>
        <dbReference type="EMBL" id="TDO43103.1"/>
    </source>
</evidence>
<keyword evidence="2" id="KW-1185">Reference proteome</keyword>
<accession>A0A4R6K1H4</accession>
<proteinExistence type="predicted"/>
<dbReference type="AlphaFoldDB" id="A0A4R6K1H4"/>
<reference evidence="1 2" key="1">
    <citation type="submission" date="2019-03" db="EMBL/GenBank/DDBJ databases">
        <title>Genomic Encyclopedia of Type Strains, Phase III (KMG-III): the genomes of soil and plant-associated and newly described type strains.</title>
        <authorList>
            <person name="Whitman W."/>
        </authorList>
    </citation>
    <scope>NUCLEOTIDE SEQUENCE [LARGE SCALE GENOMIC DNA]</scope>
    <source>
        <strain evidence="1 2">VKM Ac-2527</strain>
    </source>
</reference>
<protein>
    <submittedName>
        <fullName evidence="1">Uncharacterized protein</fullName>
    </submittedName>
</protein>
<dbReference type="Proteomes" id="UP000295388">
    <property type="component" value="Unassembled WGS sequence"/>
</dbReference>
<organism evidence="1 2">
    <name type="scientific">Kribbella caucasensis</name>
    <dbReference type="NCBI Taxonomy" id="2512215"/>
    <lineage>
        <taxon>Bacteria</taxon>
        <taxon>Bacillati</taxon>
        <taxon>Actinomycetota</taxon>
        <taxon>Actinomycetes</taxon>
        <taxon>Propionibacteriales</taxon>
        <taxon>Kribbellaceae</taxon>
        <taxon>Kribbella</taxon>
    </lineage>
</organism>
<name>A0A4R6K1H4_9ACTN</name>
<gene>
    <name evidence="1" type="ORF">EV643_11936</name>
</gene>